<protein>
    <submittedName>
        <fullName evidence="1">Uncharacterized protein</fullName>
    </submittedName>
</protein>
<evidence type="ECO:0000313" key="2">
    <source>
        <dbReference type="Proteomes" id="UP000827976"/>
    </source>
</evidence>
<evidence type="ECO:0000313" key="1">
    <source>
        <dbReference type="EMBL" id="KAH7670422.1"/>
    </source>
</evidence>
<sequence length="88" mass="10049">MNLNHMKSNSLNTRAEKSRWTKAGRPSWLRGFADSCDGQTKLIREGDNGVAYSWNSWDHQWEKEAEAKLPPAQSSLTFSEDKSPMVYS</sequence>
<organism evidence="1 2">
    <name type="scientific">Dioscorea alata</name>
    <name type="common">Purple yam</name>
    <dbReference type="NCBI Taxonomy" id="55571"/>
    <lineage>
        <taxon>Eukaryota</taxon>
        <taxon>Viridiplantae</taxon>
        <taxon>Streptophyta</taxon>
        <taxon>Embryophyta</taxon>
        <taxon>Tracheophyta</taxon>
        <taxon>Spermatophyta</taxon>
        <taxon>Magnoliopsida</taxon>
        <taxon>Liliopsida</taxon>
        <taxon>Dioscoreales</taxon>
        <taxon>Dioscoreaceae</taxon>
        <taxon>Dioscorea</taxon>
    </lineage>
</organism>
<accession>A0ACB7V9Y9</accession>
<reference evidence="2" key="1">
    <citation type="journal article" date="2022" name="Nat. Commun.">
        <title>Chromosome evolution and the genetic basis of agronomically important traits in greater yam.</title>
        <authorList>
            <person name="Bredeson J.V."/>
            <person name="Lyons J.B."/>
            <person name="Oniyinde I.O."/>
            <person name="Okereke N.R."/>
            <person name="Kolade O."/>
            <person name="Nnabue I."/>
            <person name="Nwadili C.O."/>
            <person name="Hribova E."/>
            <person name="Parker M."/>
            <person name="Nwogha J."/>
            <person name="Shu S."/>
            <person name="Carlson J."/>
            <person name="Kariba R."/>
            <person name="Muthemba S."/>
            <person name="Knop K."/>
            <person name="Barton G.J."/>
            <person name="Sherwood A.V."/>
            <person name="Lopez-Montes A."/>
            <person name="Asiedu R."/>
            <person name="Jamnadass R."/>
            <person name="Muchugi A."/>
            <person name="Goodstein D."/>
            <person name="Egesi C.N."/>
            <person name="Featherston J."/>
            <person name="Asfaw A."/>
            <person name="Simpson G.G."/>
            <person name="Dolezel J."/>
            <person name="Hendre P.S."/>
            <person name="Van Deynze A."/>
            <person name="Kumar P.L."/>
            <person name="Obidiegwu J.E."/>
            <person name="Bhattacharjee R."/>
            <person name="Rokhsar D.S."/>
        </authorList>
    </citation>
    <scope>NUCLEOTIDE SEQUENCE [LARGE SCALE GENOMIC DNA]</scope>
    <source>
        <strain evidence="2">cv. TDa95/00328</strain>
    </source>
</reference>
<gene>
    <name evidence="1" type="ORF">IHE45_10G026200</name>
</gene>
<dbReference type="Proteomes" id="UP000827976">
    <property type="component" value="Chromosome 10"/>
</dbReference>
<name>A0ACB7V9Y9_DIOAL</name>
<keyword evidence="2" id="KW-1185">Reference proteome</keyword>
<comment type="caution">
    <text evidence="1">The sequence shown here is derived from an EMBL/GenBank/DDBJ whole genome shotgun (WGS) entry which is preliminary data.</text>
</comment>
<proteinExistence type="predicted"/>
<dbReference type="EMBL" id="CM037020">
    <property type="protein sequence ID" value="KAH7670422.1"/>
    <property type="molecule type" value="Genomic_DNA"/>
</dbReference>